<dbReference type="EMBL" id="JFFR01000028">
    <property type="protein sequence ID" value="KDN26934.1"/>
    <property type="molecule type" value="Genomic_DNA"/>
</dbReference>
<dbReference type="AlphaFoldDB" id="A0A066US05"/>
<reference evidence="1 2" key="1">
    <citation type="submission" date="2014-02" db="EMBL/GenBank/DDBJ databases">
        <title>Vibrio fortis Dalian14 Genome Sequencing.</title>
        <authorList>
            <person name="Wang Y."/>
            <person name="Song L."/>
            <person name="Liu G."/>
            <person name="Ding J."/>
        </authorList>
    </citation>
    <scope>NUCLEOTIDE SEQUENCE [LARGE SCALE GENOMIC DNA]</scope>
    <source>
        <strain evidence="1 2">Dalian14</strain>
    </source>
</reference>
<protein>
    <submittedName>
        <fullName evidence="1">Uncharacterized protein</fullName>
    </submittedName>
</protein>
<organism evidence="1 2">
    <name type="scientific">Vibrio fortis</name>
    <dbReference type="NCBI Taxonomy" id="212667"/>
    <lineage>
        <taxon>Bacteria</taxon>
        <taxon>Pseudomonadati</taxon>
        <taxon>Pseudomonadota</taxon>
        <taxon>Gammaproteobacteria</taxon>
        <taxon>Vibrionales</taxon>
        <taxon>Vibrionaceae</taxon>
        <taxon>Vibrio</taxon>
    </lineage>
</organism>
<evidence type="ECO:0000313" key="1">
    <source>
        <dbReference type="EMBL" id="KDN26934.1"/>
    </source>
</evidence>
<keyword evidence="2" id="KW-1185">Reference proteome</keyword>
<sequence>MLHIQFSAFAYLYVYQVLLHLVNEKLLFFRIHDIFHSKTLFRAESSNEMQGIKNEQSLP</sequence>
<evidence type="ECO:0000313" key="2">
    <source>
        <dbReference type="Proteomes" id="UP000027219"/>
    </source>
</evidence>
<dbReference type="Proteomes" id="UP000027219">
    <property type="component" value="Unassembled WGS sequence"/>
</dbReference>
<comment type="caution">
    <text evidence="1">The sequence shown here is derived from an EMBL/GenBank/DDBJ whole genome shotgun (WGS) entry which is preliminary data.</text>
</comment>
<dbReference type="STRING" id="212667.VFDL14_09395"/>
<accession>A0A066US05</accession>
<proteinExistence type="predicted"/>
<name>A0A066US05_9VIBR</name>
<gene>
    <name evidence="1" type="ORF">VFDL14_09395</name>
</gene>